<evidence type="ECO:0000256" key="1">
    <source>
        <dbReference type="SAM" id="MobiDB-lite"/>
    </source>
</evidence>
<dbReference type="AlphaFoldDB" id="G8X2H1"/>
<name>G8X2H1_STREN</name>
<keyword evidence="3" id="KW-1185">Reference proteome</keyword>
<protein>
    <submittedName>
        <fullName evidence="2">Uncharacterized protein</fullName>
    </submittedName>
</protein>
<accession>G8X2H1</accession>
<evidence type="ECO:0000313" key="3">
    <source>
        <dbReference type="Proteomes" id="UP000007842"/>
    </source>
</evidence>
<dbReference type="Proteomes" id="UP000007842">
    <property type="component" value="Chromosome"/>
</dbReference>
<dbReference type="KEGG" id="scy:SCATT_27170"/>
<reference evidence="3" key="1">
    <citation type="submission" date="2011-12" db="EMBL/GenBank/DDBJ databases">
        <title>Complete genome sequence of Streptomyces cattleya strain DSM 46488.</title>
        <authorList>
            <person name="Ou H.-Y."/>
            <person name="Li P."/>
            <person name="Zhao C."/>
            <person name="O'Hagan D."/>
            <person name="Deng Z."/>
        </authorList>
    </citation>
    <scope>NUCLEOTIDE SEQUENCE [LARGE SCALE GENOMIC DNA]</scope>
    <source>
        <strain evidence="3">ATCC 35852 / DSM 46488 / JCM 4925 / NBRC 14057 / NRRL 8057</strain>
    </source>
</reference>
<dbReference type="EMBL" id="CP003219">
    <property type="protein sequence ID" value="AEW95088.1"/>
    <property type="molecule type" value="Genomic_DNA"/>
</dbReference>
<organism evidence="2 3">
    <name type="scientific">Streptantibioticus cattleyicolor (strain ATCC 35852 / DSM 46488 / JCM 4925 / NBRC 14057 / NRRL 8057)</name>
    <name type="common">Streptomyces cattleya</name>
    <dbReference type="NCBI Taxonomy" id="1003195"/>
    <lineage>
        <taxon>Bacteria</taxon>
        <taxon>Bacillati</taxon>
        <taxon>Actinomycetota</taxon>
        <taxon>Actinomycetes</taxon>
        <taxon>Kitasatosporales</taxon>
        <taxon>Streptomycetaceae</taxon>
        <taxon>Streptantibioticus</taxon>
    </lineage>
</organism>
<dbReference type="STRING" id="1003195.SCATT_27170"/>
<dbReference type="HOGENOM" id="CLU_2902189_0_0_11"/>
<evidence type="ECO:0000313" key="2">
    <source>
        <dbReference type="EMBL" id="AEW95088.1"/>
    </source>
</evidence>
<feature type="region of interest" description="Disordered" evidence="1">
    <location>
        <begin position="1"/>
        <end position="35"/>
    </location>
</feature>
<sequence>MRRGRRSRCQHQPEHSHHASRQRGHAAPQTRRDPTWAQVFFHVQGAFPARCLRRRRSPPPIS</sequence>
<gene>
    <name evidence="2" type="ordered locus">SCATT_27170</name>
</gene>
<proteinExistence type="predicted"/>